<name>A0A4Y2F2F7_ARAVE</name>
<dbReference type="Proteomes" id="UP000499080">
    <property type="component" value="Unassembled WGS sequence"/>
</dbReference>
<evidence type="ECO:0000313" key="1">
    <source>
        <dbReference type="EMBL" id="GBM34699.1"/>
    </source>
</evidence>
<proteinExistence type="predicted"/>
<dbReference type="AlphaFoldDB" id="A0A4Y2F2F7"/>
<sequence length="99" mass="11370">MSTSVSTEFLSHGLHSMTSRAKCGLFRFRGKSTLARDDAFNTHSKHGRENVNPHLILMMNMEFSTDIWAEIVDDHLIEPFIPSECRGRGKKLMFLQEML</sequence>
<dbReference type="EMBL" id="BGPR01000767">
    <property type="protein sequence ID" value="GBM34699.1"/>
    <property type="molecule type" value="Genomic_DNA"/>
</dbReference>
<organism evidence="1 2">
    <name type="scientific">Araneus ventricosus</name>
    <name type="common">Orbweaver spider</name>
    <name type="synonym">Epeira ventricosa</name>
    <dbReference type="NCBI Taxonomy" id="182803"/>
    <lineage>
        <taxon>Eukaryota</taxon>
        <taxon>Metazoa</taxon>
        <taxon>Ecdysozoa</taxon>
        <taxon>Arthropoda</taxon>
        <taxon>Chelicerata</taxon>
        <taxon>Arachnida</taxon>
        <taxon>Araneae</taxon>
        <taxon>Araneomorphae</taxon>
        <taxon>Entelegynae</taxon>
        <taxon>Araneoidea</taxon>
        <taxon>Araneidae</taxon>
        <taxon>Araneus</taxon>
    </lineage>
</organism>
<accession>A0A4Y2F2F7</accession>
<protein>
    <submittedName>
        <fullName evidence="1">Uncharacterized protein</fullName>
    </submittedName>
</protein>
<comment type="caution">
    <text evidence="1">The sequence shown here is derived from an EMBL/GenBank/DDBJ whole genome shotgun (WGS) entry which is preliminary data.</text>
</comment>
<gene>
    <name evidence="1" type="ORF">AVEN_191849_1</name>
</gene>
<keyword evidence="2" id="KW-1185">Reference proteome</keyword>
<reference evidence="1 2" key="1">
    <citation type="journal article" date="2019" name="Sci. Rep.">
        <title>Orb-weaving spider Araneus ventricosus genome elucidates the spidroin gene catalogue.</title>
        <authorList>
            <person name="Kono N."/>
            <person name="Nakamura H."/>
            <person name="Ohtoshi R."/>
            <person name="Moran D.A.P."/>
            <person name="Shinohara A."/>
            <person name="Yoshida Y."/>
            <person name="Fujiwara M."/>
            <person name="Mori M."/>
            <person name="Tomita M."/>
            <person name="Arakawa K."/>
        </authorList>
    </citation>
    <scope>NUCLEOTIDE SEQUENCE [LARGE SCALE GENOMIC DNA]</scope>
</reference>
<evidence type="ECO:0000313" key="2">
    <source>
        <dbReference type="Proteomes" id="UP000499080"/>
    </source>
</evidence>